<dbReference type="RefSeq" id="WP_164043645.1">
    <property type="nucleotide sequence ID" value="NZ_JAAGNZ010000004.1"/>
</dbReference>
<reference evidence="2 3" key="1">
    <citation type="submission" date="2020-02" db="EMBL/GenBank/DDBJ databases">
        <title>Draft genome sequence of two Spirosoma agri KCTC 52727 and Spirosoma terrae KCTC 52035.</title>
        <authorList>
            <person name="Rojas J."/>
            <person name="Ambika Manirajan B."/>
            <person name="Ratering S."/>
            <person name="Suarez C."/>
            <person name="Schnell S."/>
        </authorList>
    </citation>
    <scope>NUCLEOTIDE SEQUENCE [LARGE SCALE GENOMIC DNA]</scope>
    <source>
        <strain evidence="2 3">KCTC 52727</strain>
    </source>
</reference>
<comment type="caution">
    <text evidence="2">The sequence shown here is derived from an EMBL/GenBank/DDBJ whole genome shotgun (WGS) entry which is preliminary data.</text>
</comment>
<evidence type="ECO:0008006" key="4">
    <source>
        <dbReference type="Google" id="ProtNLM"/>
    </source>
</evidence>
<name>A0A6M0IS31_9BACT</name>
<evidence type="ECO:0000313" key="3">
    <source>
        <dbReference type="Proteomes" id="UP000477386"/>
    </source>
</evidence>
<feature type="region of interest" description="Disordered" evidence="1">
    <location>
        <begin position="263"/>
        <end position="287"/>
    </location>
</feature>
<gene>
    <name evidence="2" type="ORF">GK091_25895</name>
</gene>
<evidence type="ECO:0000313" key="2">
    <source>
        <dbReference type="EMBL" id="NEU70335.1"/>
    </source>
</evidence>
<proteinExistence type="predicted"/>
<sequence>MAKKYQLALAANTLIKDQSLLRHEDIKQHIRILPDLAAYIPPLLEEEFRQLEENIKQNGCREALLIWETTGEQLSDQQPASTPQYVLIDGHNRYTICKKHQLDFKIHLMSFPSMEEVKFFMIDNQLGRRNLAPEQVSYLRGLRYLKDKLAKGKYIRENHKGQNDLYATALIEQPPVASSNEQASPDDTSTSTAYRLGKQFNVSEKTIKRDSIFALGLDRLSPPFKQAILSGKVKVDKGLVQQLGKSEKPVSLISTEAELQEIVQKSSTDRNRSSVSSPPDTKEKAAQLKQQLSQLVSKLSAKKVDLKQLCQEIIECAQLLQQQN</sequence>
<protein>
    <recommendedName>
        <fullName evidence="4">ParB N-terminal domain-containing protein</fullName>
    </recommendedName>
</protein>
<keyword evidence="3" id="KW-1185">Reference proteome</keyword>
<dbReference type="Proteomes" id="UP000477386">
    <property type="component" value="Unassembled WGS sequence"/>
</dbReference>
<dbReference type="AlphaFoldDB" id="A0A6M0IS31"/>
<dbReference type="Gene3D" id="3.90.1530.10">
    <property type="entry name" value="Conserved hypothetical protein from pyrococcus furiosus pfu- 392566-001, ParB domain"/>
    <property type="match status" value="1"/>
</dbReference>
<dbReference type="EMBL" id="JAAGNZ010000004">
    <property type="protein sequence ID" value="NEU70335.1"/>
    <property type="molecule type" value="Genomic_DNA"/>
</dbReference>
<accession>A0A6M0IS31</accession>
<evidence type="ECO:0000256" key="1">
    <source>
        <dbReference type="SAM" id="MobiDB-lite"/>
    </source>
</evidence>
<organism evidence="2 3">
    <name type="scientific">Spirosoma agri</name>
    <dbReference type="NCBI Taxonomy" id="1987381"/>
    <lineage>
        <taxon>Bacteria</taxon>
        <taxon>Pseudomonadati</taxon>
        <taxon>Bacteroidota</taxon>
        <taxon>Cytophagia</taxon>
        <taxon>Cytophagales</taxon>
        <taxon>Cytophagaceae</taxon>
        <taxon>Spirosoma</taxon>
    </lineage>
</organism>